<sequence>MFNCCSSTCCALVFPLPDNNPTPRSCSAHTRSPQSCAPKQRVNAPTLAFSLDRNIIKTWVCRYMDVAIDPGTWKTVRTSLLPQCPPKRRPRTISPNEERTSQKGNVRPPRLHPGGRTTMSTYASKTGAQPAPSPLSHSIPPKIAQTSGDTISKTTLEKSKRTSPFLS</sequence>
<evidence type="ECO:0000313" key="3">
    <source>
        <dbReference type="Proteomes" id="UP000193144"/>
    </source>
</evidence>
<gene>
    <name evidence="2" type="ORF">BCR34DRAFT_555657</name>
</gene>
<name>A0A1Y2A5C0_9PLEO</name>
<evidence type="ECO:0000256" key="1">
    <source>
        <dbReference type="SAM" id="MobiDB-lite"/>
    </source>
</evidence>
<organism evidence="2 3">
    <name type="scientific">Clohesyomyces aquaticus</name>
    <dbReference type="NCBI Taxonomy" id="1231657"/>
    <lineage>
        <taxon>Eukaryota</taxon>
        <taxon>Fungi</taxon>
        <taxon>Dikarya</taxon>
        <taxon>Ascomycota</taxon>
        <taxon>Pezizomycotina</taxon>
        <taxon>Dothideomycetes</taxon>
        <taxon>Pleosporomycetidae</taxon>
        <taxon>Pleosporales</taxon>
        <taxon>Lindgomycetaceae</taxon>
        <taxon>Clohesyomyces</taxon>
    </lineage>
</organism>
<protein>
    <submittedName>
        <fullName evidence="2">Uncharacterized protein</fullName>
    </submittedName>
</protein>
<feature type="compositionally biased region" description="Polar residues" evidence="1">
    <location>
        <begin position="117"/>
        <end position="127"/>
    </location>
</feature>
<dbReference type="Proteomes" id="UP000193144">
    <property type="component" value="Unassembled WGS sequence"/>
</dbReference>
<evidence type="ECO:0000313" key="2">
    <source>
        <dbReference type="EMBL" id="ORY17225.1"/>
    </source>
</evidence>
<keyword evidence="3" id="KW-1185">Reference proteome</keyword>
<accession>A0A1Y2A5C0</accession>
<dbReference type="EMBL" id="MCFA01000013">
    <property type="protein sequence ID" value="ORY17225.1"/>
    <property type="molecule type" value="Genomic_DNA"/>
</dbReference>
<feature type="region of interest" description="Disordered" evidence="1">
    <location>
        <begin position="79"/>
        <end position="167"/>
    </location>
</feature>
<feature type="compositionally biased region" description="Polar residues" evidence="1">
    <location>
        <begin position="144"/>
        <end position="154"/>
    </location>
</feature>
<proteinExistence type="predicted"/>
<reference evidence="2 3" key="1">
    <citation type="submission" date="2016-07" db="EMBL/GenBank/DDBJ databases">
        <title>Pervasive Adenine N6-methylation of Active Genes in Fungi.</title>
        <authorList>
            <consortium name="DOE Joint Genome Institute"/>
            <person name="Mondo S.J."/>
            <person name="Dannebaum R.O."/>
            <person name="Kuo R.C."/>
            <person name="Labutti K."/>
            <person name="Haridas S."/>
            <person name="Kuo A."/>
            <person name="Salamov A."/>
            <person name="Ahrendt S.R."/>
            <person name="Lipzen A."/>
            <person name="Sullivan W."/>
            <person name="Andreopoulos W.B."/>
            <person name="Clum A."/>
            <person name="Lindquist E."/>
            <person name="Daum C."/>
            <person name="Ramamoorthy G.K."/>
            <person name="Gryganskyi A."/>
            <person name="Culley D."/>
            <person name="Magnuson J.K."/>
            <person name="James T.Y."/>
            <person name="O'Malley M.A."/>
            <person name="Stajich J.E."/>
            <person name="Spatafora J.W."/>
            <person name="Visel A."/>
            <person name="Grigoriev I.V."/>
        </authorList>
    </citation>
    <scope>NUCLEOTIDE SEQUENCE [LARGE SCALE GENOMIC DNA]</scope>
    <source>
        <strain evidence="2 3">CBS 115471</strain>
    </source>
</reference>
<comment type="caution">
    <text evidence="2">The sequence shown here is derived from an EMBL/GenBank/DDBJ whole genome shotgun (WGS) entry which is preliminary data.</text>
</comment>
<dbReference type="AlphaFoldDB" id="A0A1Y2A5C0"/>